<evidence type="ECO:0000313" key="3">
    <source>
        <dbReference type="EMBL" id="CAD7640970.1"/>
    </source>
</evidence>
<organism evidence="3">
    <name type="scientific">Medioppia subpectinata</name>
    <dbReference type="NCBI Taxonomy" id="1979941"/>
    <lineage>
        <taxon>Eukaryota</taxon>
        <taxon>Metazoa</taxon>
        <taxon>Ecdysozoa</taxon>
        <taxon>Arthropoda</taxon>
        <taxon>Chelicerata</taxon>
        <taxon>Arachnida</taxon>
        <taxon>Acari</taxon>
        <taxon>Acariformes</taxon>
        <taxon>Sarcoptiformes</taxon>
        <taxon>Oribatida</taxon>
        <taxon>Brachypylina</taxon>
        <taxon>Oppioidea</taxon>
        <taxon>Oppiidae</taxon>
        <taxon>Medioppia</taxon>
    </lineage>
</organism>
<dbReference type="EMBL" id="OC879097">
    <property type="protein sequence ID" value="CAD7640970.1"/>
    <property type="molecule type" value="Genomic_DNA"/>
</dbReference>
<dbReference type="PRINTS" id="PR00689">
    <property type="entry name" value="ACOABINDINGP"/>
</dbReference>
<dbReference type="Pfam" id="PF00887">
    <property type="entry name" value="ACBP"/>
    <property type="match status" value="3"/>
</dbReference>
<evidence type="ECO:0000256" key="1">
    <source>
        <dbReference type="ARBA" id="ARBA00023121"/>
    </source>
</evidence>
<sequence>KPAFYDLVGKYKWEAWTKLGDMSTTEAMEGYVRVFIDSLNNMQLTDEDMDVFEPLVPFKKYLPDQILNNIALKPAFYDLVGKYKWEAWTKLGDMSTTEAMEGYVRVFIDSLNNMRLTDEDMDVFEPLVPFKKEETMSAEENFAAAVKVIRCLPKSGHYKPSDELRLQFYAYFKQATEGPNQTKKPAFYDLVGKYKWEAWTKLGDMSTTEAMEGYVRVFIDSLNNM</sequence>
<dbReference type="InterPro" id="IPR000582">
    <property type="entry name" value="Acyl-CoA-binding_protein"/>
</dbReference>
<dbReference type="GO" id="GO:0006631">
    <property type="term" value="P:fatty acid metabolic process"/>
    <property type="evidence" value="ECO:0007669"/>
    <property type="project" value="TreeGrafter"/>
</dbReference>
<feature type="domain" description="ACB" evidence="2">
    <location>
        <begin position="138"/>
        <end position="225"/>
    </location>
</feature>
<dbReference type="EMBL" id="CAJPIZ010024522">
    <property type="protein sequence ID" value="CAG2118492.1"/>
    <property type="molecule type" value="Genomic_DNA"/>
</dbReference>
<dbReference type="Proteomes" id="UP000759131">
    <property type="component" value="Unassembled WGS sequence"/>
</dbReference>
<feature type="domain" description="ACB" evidence="2">
    <location>
        <begin position="1"/>
        <end position="44"/>
    </location>
</feature>
<dbReference type="InterPro" id="IPR014352">
    <property type="entry name" value="FERM/acyl-CoA-bd_prot_sf"/>
</dbReference>
<proteinExistence type="predicted"/>
<protein>
    <recommendedName>
        <fullName evidence="2">ACB domain-containing protein</fullName>
    </recommendedName>
</protein>
<dbReference type="PANTHER" id="PTHR23310">
    <property type="entry name" value="ACYL-COA-BINDING PROTEIN, ACBP"/>
    <property type="match status" value="1"/>
</dbReference>
<reference evidence="3" key="1">
    <citation type="submission" date="2020-11" db="EMBL/GenBank/DDBJ databases">
        <authorList>
            <person name="Tran Van P."/>
        </authorList>
    </citation>
    <scope>NUCLEOTIDE SEQUENCE</scope>
</reference>
<gene>
    <name evidence="3" type="ORF">OSB1V03_LOCUS18443</name>
</gene>
<dbReference type="PANTHER" id="PTHR23310:SF77">
    <property type="entry name" value="LD25952P"/>
    <property type="match status" value="1"/>
</dbReference>
<dbReference type="GO" id="GO:0005737">
    <property type="term" value="C:cytoplasm"/>
    <property type="evidence" value="ECO:0007669"/>
    <property type="project" value="TreeGrafter"/>
</dbReference>
<keyword evidence="4" id="KW-1185">Reference proteome</keyword>
<keyword evidence="1" id="KW-0446">Lipid-binding</keyword>
<dbReference type="PROSITE" id="PS51228">
    <property type="entry name" value="ACB_2"/>
    <property type="match status" value="2"/>
</dbReference>
<dbReference type="Gene3D" id="1.20.80.10">
    <property type="match status" value="3"/>
</dbReference>
<dbReference type="OrthoDB" id="71307at2759"/>
<dbReference type="SUPFAM" id="SSF47027">
    <property type="entry name" value="Acyl-CoA binding protein"/>
    <property type="match status" value="3"/>
</dbReference>
<feature type="non-terminal residue" evidence="3">
    <location>
        <position position="225"/>
    </location>
</feature>
<accession>A0A7R9QCW2</accession>
<dbReference type="AlphaFoldDB" id="A0A7R9QCW2"/>
<dbReference type="InterPro" id="IPR035984">
    <property type="entry name" value="Acyl-CoA-binding_sf"/>
</dbReference>
<dbReference type="GO" id="GO:0000062">
    <property type="term" value="F:fatty-acyl-CoA binding"/>
    <property type="evidence" value="ECO:0007669"/>
    <property type="project" value="InterPro"/>
</dbReference>
<evidence type="ECO:0000259" key="2">
    <source>
        <dbReference type="PROSITE" id="PS51228"/>
    </source>
</evidence>
<name>A0A7R9QCW2_9ACAR</name>
<evidence type="ECO:0000313" key="4">
    <source>
        <dbReference type="Proteomes" id="UP000759131"/>
    </source>
</evidence>
<feature type="non-terminal residue" evidence="3">
    <location>
        <position position="1"/>
    </location>
</feature>